<evidence type="ECO:0000313" key="2">
    <source>
        <dbReference type="Proteomes" id="UP001183615"/>
    </source>
</evidence>
<dbReference type="SUPFAM" id="SSF53756">
    <property type="entry name" value="UDP-Glycosyltransferase/glycogen phosphorylase"/>
    <property type="match status" value="1"/>
</dbReference>
<sequence>MNDSGPPADVAAARWKTFATERTVLAVARTVTSTTRLLEVLPDVFRGDPRVEVVFGHDRSSAFHGGVRGLLRANGVRVIPWESATDVACHLVISASENARFDRLKAPVLVLPHGVGFQKFVPDARSSARRLSGVVPPSLLSPERSWYAVSHPSQAAQLGATRPELADRTLLVGDPCHDRLLASRSLRDRYRQALGLPEGPVPRLVLLTSTWGGQSLIGNAPQLPRRLLAELPLDEYRVAAVLHPNVWFGHSPWQLRTIQRDALDAGLVLIPPFAGWQAALTAADVVVGDHGSLSLYAAAAGKPLLLAAFGEESVPGTAMTALGRAAPTLDHGKGLREQVEEAIERHRPERYRDVAERAFHGPGEALPRLRSAVYDLMELAEPPLPVASPRPFALPVPEQAESSAEVVITRMARENGTWSVELRRYPAAAKPERPESAQCFSHLSSEVTGPERSWAESASVLTDTTVHDSPGEAERRIEDVLRRHPGCRIAAVTLGDGVLLGWRDGRRARAGAAGGLGTARLVSAVGYACFRAGIQPEGVFLLRVGKRSADVTLRSWPTP</sequence>
<gene>
    <name evidence="1" type="ORF">RM779_19485</name>
</gene>
<proteinExistence type="predicted"/>
<accession>A0ABU2SAQ8</accession>
<organism evidence="1 2">
    <name type="scientific">Streptomyces johnsoniae</name>
    <dbReference type="NCBI Taxonomy" id="3075532"/>
    <lineage>
        <taxon>Bacteria</taxon>
        <taxon>Bacillati</taxon>
        <taxon>Actinomycetota</taxon>
        <taxon>Actinomycetes</taxon>
        <taxon>Kitasatosporales</taxon>
        <taxon>Streptomycetaceae</taxon>
        <taxon>Streptomyces</taxon>
    </lineage>
</organism>
<evidence type="ECO:0000313" key="1">
    <source>
        <dbReference type="EMBL" id="MDT0444765.1"/>
    </source>
</evidence>
<dbReference type="RefSeq" id="WP_311619015.1">
    <property type="nucleotide sequence ID" value="NZ_JAVREV010000010.1"/>
</dbReference>
<name>A0ABU2SAQ8_9ACTN</name>
<reference evidence="2" key="1">
    <citation type="submission" date="2023-07" db="EMBL/GenBank/DDBJ databases">
        <title>30 novel species of actinomycetes from the DSMZ collection.</title>
        <authorList>
            <person name="Nouioui I."/>
        </authorList>
    </citation>
    <scope>NUCLEOTIDE SEQUENCE [LARGE SCALE GENOMIC DNA]</scope>
    <source>
        <strain evidence="2">DSM 41886</strain>
    </source>
</reference>
<evidence type="ECO:0008006" key="3">
    <source>
        <dbReference type="Google" id="ProtNLM"/>
    </source>
</evidence>
<protein>
    <recommendedName>
        <fullName evidence="3">Translation initiation factor IF-2</fullName>
    </recommendedName>
</protein>
<comment type="caution">
    <text evidence="1">The sequence shown here is derived from an EMBL/GenBank/DDBJ whole genome shotgun (WGS) entry which is preliminary data.</text>
</comment>
<dbReference type="EMBL" id="JAVREV010000010">
    <property type="protein sequence ID" value="MDT0444765.1"/>
    <property type="molecule type" value="Genomic_DNA"/>
</dbReference>
<dbReference type="Proteomes" id="UP001183615">
    <property type="component" value="Unassembled WGS sequence"/>
</dbReference>
<keyword evidence="2" id="KW-1185">Reference proteome</keyword>